<feature type="region of interest" description="Disordered" evidence="2">
    <location>
        <begin position="333"/>
        <end position="360"/>
    </location>
</feature>
<dbReference type="EMBL" id="JAGEUA010000004">
    <property type="protein sequence ID" value="KAL0985593.1"/>
    <property type="molecule type" value="Genomic_DNA"/>
</dbReference>
<dbReference type="Gene3D" id="3.30.500.10">
    <property type="entry name" value="MHC class I-like antigen recognition-like"/>
    <property type="match status" value="1"/>
</dbReference>
<evidence type="ECO:0000256" key="4">
    <source>
        <dbReference type="SAM" id="SignalP"/>
    </source>
</evidence>
<proteinExistence type="predicted"/>
<keyword evidence="3" id="KW-1133">Transmembrane helix</keyword>
<organism evidence="6 7">
    <name type="scientific">Umbra pygmaea</name>
    <name type="common">Eastern mudminnow</name>
    <dbReference type="NCBI Taxonomy" id="75934"/>
    <lineage>
        <taxon>Eukaryota</taxon>
        <taxon>Metazoa</taxon>
        <taxon>Chordata</taxon>
        <taxon>Craniata</taxon>
        <taxon>Vertebrata</taxon>
        <taxon>Euteleostomi</taxon>
        <taxon>Actinopterygii</taxon>
        <taxon>Neopterygii</taxon>
        <taxon>Teleostei</taxon>
        <taxon>Protacanthopterygii</taxon>
        <taxon>Esociformes</taxon>
        <taxon>Umbridae</taxon>
        <taxon>Umbra</taxon>
    </lineage>
</organism>
<dbReference type="Proteomes" id="UP001557470">
    <property type="component" value="Unassembled WGS sequence"/>
</dbReference>
<keyword evidence="7" id="KW-1185">Reference proteome</keyword>
<feature type="chain" id="PRO_5044753241" description="Immunoglobulin C1-set domain-containing protein" evidence="4">
    <location>
        <begin position="23"/>
        <end position="360"/>
    </location>
</feature>
<sequence>MQKLYLVLILLSIDLILNAGLGAHSLWAFATCISGKSSFAECTVVLKMDDIQVGYFDSNIEQFIHKGHTTPDETDVDMAKDATYVFGHMFLSLKRRLSVLKYRYNSTGDIDVNQRLAGCEILKNGEPALFLSTDAFNTVFADVIYYNMTHYSYKSGNLLSPWSEVHQTYAKWRYLNIYLPICIKALKKYLEREKDFVMRKVRPRVRLIQKALQGGGLQVCCLAFGFYPRHINLTLQMDAQPVADHELSGGEVLPSGDGTYQLRRCLEVSTEQLRERHKYTCSTTHLSLDNKLDVSWIPQSGLEAVVSIVTVGLIIITLLAIFLLCVRRQRTAADSGVTQPSSSRDEPQAAERIGLSSHES</sequence>
<evidence type="ECO:0000256" key="2">
    <source>
        <dbReference type="SAM" id="MobiDB-lite"/>
    </source>
</evidence>
<evidence type="ECO:0000313" key="6">
    <source>
        <dbReference type="EMBL" id="KAL0985593.1"/>
    </source>
</evidence>
<evidence type="ECO:0000313" key="7">
    <source>
        <dbReference type="Proteomes" id="UP001557470"/>
    </source>
</evidence>
<evidence type="ECO:0000259" key="5">
    <source>
        <dbReference type="SMART" id="SM00407"/>
    </source>
</evidence>
<dbReference type="InterPro" id="IPR036179">
    <property type="entry name" value="Ig-like_dom_sf"/>
</dbReference>
<evidence type="ECO:0000256" key="3">
    <source>
        <dbReference type="SAM" id="Phobius"/>
    </source>
</evidence>
<dbReference type="PANTHER" id="PTHR16675">
    <property type="entry name" value="MHC CLASS I-RELATED"/>
    <property type="match status" value="1"/>
</dbReference>
<dbReference type="InterPro" id="IPR011162">
    <property type="entry name" value="MHC_I/II-like_Ag-recog"/>
</dbReference>
<dbReference type="AlphaFoldDB" id="A0ABD0WZ24"/>
<dbReference type="InterPro" id="IPR037055">
    <property type="entry name" value="MHC_I-like_Ag-recog_sf"/>
</dbReference>
<keyword evidence="3" id="KW-0812">Transmembrane</keyword>
<keyword evidence="1" id="KW-0325">Glycoprotein</keyword>
<feature type="signal peptide" evidence="4">
    <location>
        <begin position="1"/>
        <end position="22"/>
    </location>
</feature>
<accession>A0ABD0WZ24</accession>
<gene>
    <name evidence="6" type="ORF">UPYG_G00159140</name>
</gene>
<reference evidence="6 7" key="1">
    <citation type="submission" date="2024-06" db="EMBL/GenBank/DDBJ databases">
        <authorList>
            <person name="Pan Q."/>
            <person name="Wen M."/>
            <person name="Jouanno E."/>
            <person name="Zahm M."/>
            <person name="Klopp C."/>
            <person name="Cabau C."/>
            <person name="Louis A."/>
            <person name="Berthelot C."/>
            <person name="Parey E."/>
            <person name="Roest Crollius H."/>
            <person name="Montfort J."/>
            <person name="Robinson-Rechavi M."/>
            <person name="Bouchez O."/>
            <person name="Lampietro C."/>
            <person name="Lopez Roques C."/>
            <person name="Donnadieu C."/>
            <person name="Postlethwait J."/>
            <person name="Bobe J."/>
            <person name="Verreycken H."/>
            <person name="Guiguen Y."/>
        </authorList>
    </citation>
    <scope>NUCLEOTIDE SEQUENCE [LARGE SCALE GENOMIC DNA]</scope>
    <source>
        <strain evidence="6">Up_M1</strain>
        <tissue evidence="6">Testis</tissue>
    </source>
</reference>
<protein>
    <recommendedName>
        <fullName evidence="5">Immunoglobulin C1-set domain-containing protein</fullName>
    </recommendedName>
</protein>
<dbReference type="SUPFAM" id="SSF54452">
    <property type="entry name" value="MHC antigen-recognition domain"/>
    <property type="match status" value="1"/>
</dbReference>
<comment type="caution">
    <text evidence="6">The sequence shown here is derived from an EMBL/GenBank/DDBJ whole genome shotgun (WGS) entry which is preliminary data.</text>
</comment>
<keyword evidence="4" id="KW-0732">Signal</keyword>
<dbReference type="InterPro" id="IPR013783">
    <property type="entry name" value="Ig-like_fold"/>
</dbReference>
<dbReference type="SMART" id="SM00407">
    <property type="entry name" value="IGc1"/>
    <property type="match status" value="1"/>
</dbReference>
<dbReference type="SUPFAM" id="SSF48726">
    <property type="entry name" value="Immunoglobulin"/>
    <property type="match status" value="1"/>
</dbReference>
<evidence type="ECO:0000256" key="1">
    <source>
        <dbReference type="ARBA" id="ARBA00023180"/>
    </source>
</evidence>
<name>A0ABD0WZ24_UMBPY</name>
<dbReference type="PANTHER" id="PTHR16675:SF191">
    <property type="entry name" value="CLASS I HISTOCOMPATIBILITY ANTIGEN, F10 ALPHA CHAIN-LIKE-RELATED"/>
    <property type="match status" value="1"/>
</dbReference>
<dbReference type="Gene3D" id="2.60.40.10">
    <property type="entry name" value="Immunoglobulins"/>
    <property type="match status" value="1"/>
</dbReference>
<feature type="transmembrane region" description="Helical" evidence="3">
    <location>
        <begin position="304"/>
        <end position="326"/>
    </location>
</feature>
<dbReference type="Pfam" id="PF07654">
    <property type="entry name" value="C1-set"/>
    <property type="match status" value="1"/>
</dbReference>
<dbReference type="InterPro" id="IPR003597">
    <property type="entry name" value="Ig_C1-set"/>
</dbReference>
<feature type="domain" description="Immunoglobulin C1-set" evidence="5">
    <location>
        <begin position="216"/>
        <end position="291"/>
    </location>
</feature>
<keyword evidence="3" id="KW-0472">Membrane</keyword>
<dbReference type="InterPro" id="IPR050208">
    <property type="entry name" value="MHC_class-I_related"/>
</dbReference>